<evidence type="ECO:0000313" key="2">
    <source>
        <dbReference type="WBParaSite" id="ES5_v2.g12741.t1"/>
    </source>
</evidence>
<evidence type="ECO:0000313" key="1">
    <source>
        <dbReference type="Proteomes" id="UP000887579"/>
    </source>
</evidence>
<name>A0AC34F6B0_9BILA</name>
<reference evidence="2" key="1">
    <citation type="submission" date="2022-11" db="UniProtKB">
        <authorList>
            <consortium name="WormBaseParasite"/>
        </authorList>
    </citation>
    <scope>IDENTIFICATION</scope>
</reference>
<dbReference type="Proteomes" id="UP000887579">
    <property type="component" value="Unplaced"/>
</dbReference>
<sequence>MITTTICLSLTLLLVSALEGKYDGSNDFDQIDLDSDGVVSLSEFLKWRRSDDQQKSIRLFKSYDINVDGNLSVPEFVPLVYALSRSPTSEAEKFFQQLDYNHDGVLTRDEAEKSKEHIPEEITNGLFQVADTNFDGQITLQEFLAVMESADNSQQTSDIGTAQALLVAMDLDGNTKLDKNEVLKYANKYNRVSKNEIDNVFNLLDSNHDTFLSANELEKLPGKLTELAGIRPMPAIRN</sequence>
<protein>
    <submittedName>
        <fullName evidence="2">EF-hand domain-containing protein</fullName>
    </submittedName>
</protein>
<accession>A0AC34F6B0</accession>
<proteinExistence type="predicted"/>
<dbReference type="WBParaSite" id="ES5_v2.g12741.t1">
    <property type="protein sequence ID" value="ES5_v2.g12741.t1"/>
    <property type="gene ID" value="ES5_v2.g12741"/>
</dbReference>
<organism evidence="1 2">
    <name type="scientific">Panagrolaimus sp. ES5</name>
    <dbReference type="NCBI Taxonomy" id="591445"/>
    <lineage>
        <taxon>Eukaryota</taxon>
        <taxon>Metazoa</taxon>
        <taxon>Ecdysozoa</taxon>
        <taxon>Nematoda</taxon>
        <taxon>Chromadorea</taxon>
        <taxon>Rhabditida</taxon>
        <taxon>Tylenchina</taxon>
        <taxon>Panagrolaimomorpha</taxon>
        <taxon>Panagrolaimoidea</taxon>
        <taxon>Panagrolaimidae</taxon>
        <taxon>Panagrolaimus</taxon>
    </lineage>
</organism>